<keyword evidence="4" id="KW-1185">Reference proteome</keyword>
<keyword evidence="1" id="KW-0472">Membrane</keyword>
<dbReference type="AlphaFoldDB" id="A0AAU9XU69"/>
<feature type="transmembrane region" description="Helical" evidence="1">
    <location>
        <begin position="48"/>
        <end position="74"/>
    </location>
</feature>
<evidence type="ECO:0000313" key="4">
    <source>
        <dbReference type="Proteomes" id="UP001159428"/>
    </source>
</evidence>
<evidence type="ECO:0000256" key="1">
    <source>
        <dbReference type="SAM" id="Phobius"/>
    </source>
</evidence>
<accession>A0AAU9XU69</accession>
<evidence type="ECO:0000256" key="2">
    <source>
        <dbReference type="SAM" id="SignalP"/>
    </source>
</evidence>
<reference evidence="3 4" key="1">
    <citation type="submission" date="2022-05" db="EMBL/GenBank/DDBJ databases">
        <authorList>
            <consortium name="Genoscope - CEA"/>
            <person name="William W."/>
        </authorList>
    </citation>
    <scope>NUCLEOTIDE SEQUENCE [LARGE SCALE GENOMIC DNA]</scope>
</reference>
<protein>
    <submittedName>
        <fullName evidence="3">Uncharacterized protein</fullName>
    </submittedName>
</protein>
<keyword evidence="2" id="KW-0732">Signal</keyword>
<sequence length="129" mass="13885">MRTYHIKALLLLICFLTQTKRVRSENGQSAGNAGTEAGFGMAKLSGGGMIAIIVLGIFGVALCVIICCASWSMIMTCFELRNREETNGGDSLGETFKKVTSEGNFLAKSSFFHHPLASEEQVDSTESVV</sequence>
<organism evidence="3 4">
    <name type="scientific">Pocillopora meandrina</name>
    <dbReference type="NCBI Taxonomy" id="46732"/>
    <lineage>
        <taxon>Eukaryota</taxon>
        <taxon>Metazoa</taxon>
        <taxon>Cnidaria</taxon>
        <taxon>Anthozoa</taxon>
        <taxon>Hexacorallia</taxon>
        <taxon>Scleractinia</taxon>
        <taxon>Astrocoeniina</taxon>
        <taxon>Pocilloporidae</taxon>
        <taxon>Pocillopora</taxon>
    </lineage>
</organism>
<name>A0AAU9XU69_9CNID</name>
<keyword evidence="1" id="KW-1133">Transmembrane helix</keyword>
<comment type="caution">
    <text evidence="3">The sequence shown here is derived from an EMBL/GenBank/DDBJ whole genome shotgun (WGS) entry which is preliminary data.</text>
</comment>
<feature type="chain" id="PRO_5043695508" evidence="2">
    <location>
        <begin position="25"/>
        <end position="129"/>
    </location>
</feature>
<dbReference type="Proteomes" id="UP001159428">
    <property type="component" value="Unassembled WGS sequence"/>
</dbReference>
<gene>
    <name evidence="3" type="ORF">PMEA_00030626</name>
</gene>
<keyword evidence="1" id="KW-0812">Transmembrane</keyword>
<proteinExistence type="predicted"/>
<dbReference type="EMBL" id="CALNXJ010000068">
    <property type="protein sequence ID" value="CAH3158734.1"/>
    <property type="molecule type" value="Genomic_DNA"/>
</dbReference>
<feature type="signal peptide" evidence="2">
    <location>
        <begin position="1"/>
        <end position="24"/>
    </location>
</feature>
<evidence type="ECO:0000313" key="3">
    <source>
        <dbReference type="EMBL" id="CAH3158734.1"/>
    </source>
</evidence>